<keyword evidence="3" id="KW-0489">Methyltransferase</keyword>
<comment type="caution">
    <text evidence="3">The sequence shown here is derived from an EMBL/GenBank/DDBJ whole genome shotgun (WGS) entry which is preliminary data.</text>
</comment>
<organism evidence="3 4">
    <name type="scientific">Umezawaea endophytica</name>
    <dbReference type="NCBI Taxonomy" id="1654476"/>
    <lineage>
        <taxon>Bacteria</taxon>
        <taxon>Bacillati</taxon>
        <taxon>Actinomycetota</taxon>
        <taxon>Actinomycetes</taxon>
        <taxon>Pseudonocardiales</taxon>
        <taxon>Pseudonocardiaceae</taxon>
        <taxon>Umezawaea</taxon>
    </lineage>
</organism>
<reference evidence="3" key="1">
    <citation type="submission" date="2022-08" db="EMBL/GenBank/DDBJ databases">
        <authorList>
            <person name="Tistechok S."/>
            <person name="Samborskyy M."/>
            <person name="Roman I."/>
        </authorList>
    </citation>
    <scope>NUCLEOTIDE SEQUENCE</scope>
    <source>
        <strain evidence="3">DSM 103496</strain>
    </source>
</reference>
<evidence type="ECO:0000259" key="2">
    <source>
        <dbReference type="Pfam" id="PF05050"/>
    </source>
</evidence>
<dbReference type="AlphaFoldDB" id="A0A9X3AF14"/>
<evidence type="ECO:0000313" key="3">
    <source>
        <dbReference type="EMBL" id="MCS7477646.1"/>
    </source>
</evidence>
<dbReference type="PANTHER" id="PTHR34203">
    <property type="entry name" value="METHYLTRANSFERASE, FKBM FAMILY PROTEIN"/>
    <property type="match status" value="1"/>
</dbReference>
<dbReference type="Gene3D" id="3.40.50.150">
    <property type="entry name" value="Vaccinia Virus protein VP39"/>
    <property type="match status" value="1"/>
</dbReference>
<dbReference type="GO" id="GO:0032259">
    <property type="term" value="P:methylation"/>
    <property type="evidence" value="ECO:0007669"/>
    <property type="project" value="UniProtKB-KW"/>
</dbReference>
<protein>
    <submittedName>
        <fullName evidence="3">FkbM family methyltransferase</fullName>
    </submittedName>
</protein>
<evidence type="ECO:0000256" key="1">
    <source>
        <dbReference type="SAM" id="MobiDB-lite"/>
    </source>
</evidence>
<keyword evidence="3" id="KW-0808">Transferase</keyword>
<dbReference type="RefSeq" id="WP_259623162.1">
    <property type="nucleotide sequence ID" value="NZ_JANYMP010000005.1"/>
</dbReference>
<dbReference type="NCBIfam" id="TIGR01444">
    <property type="entry name" value="fkbM_fam"/>
    <property type="match status" value="1"/>
</dbReference>
<dbReference type="InterPro" id="IPR052514">
    <property type="entry name" value="SAM-dependent_MTase"/>
</dbReference>
<feature type="region of interest" description="Disordered" evidence="1">
    <location>
        <begin position="1"/>
        <end position="33"/>
    </location>
</feature>
<name>A0A9X3AF14_9PSEU</name>
<accession>A0A9X3AF14</accession>
<dbReference type="PANTHER" id="PTHR34203:SF13">
    <property type="entry name" value="EXPRESSED PROTEIN"/>
    <property type="match status" value="1"/>
</dbReference>
<dbReference type="Proteomes" id="UP001141259">
    <property type="component" value="Unassembled WGS sequence"/>
</dbReference>
<sequence length="305" mass="33022">MTGAVEGKEVRSSEWTSAWNRADGNGKSMRQDTESSAGLVRVQVADDLVVLTRDGRWAAGEAHYLYHEIFTHDDYLKDLPPLPPNAVVVDAGANIGLFALRIARACPEARLVAVEPVPSTCALLRLNLADVAAAAAAEQLRVLEVALGESSGRTVLTAYTHLSANSTGRPREKPASWVAAMRGAQPDQATADEMLSTSSVEVDVVRLSQVLPQHPTRIDLVKVDVEGAELEVLRGIDDQDWPRIAAVVVEVHDVDGRLEEVERLLTRHGFSCTRRVPAMMSPDLEHYIVTARANDVDHIGTTTAG</sequence>
<dbReference type="GO" id="GO:0008168">
    <property type="term" value="F:methyltransferase activity"/>
    <property type="evidence" value="ECO:0007669"/>
    <property type="project" value="UniProtKB-KW"/>
</dbReference>
<dbReference type="SUPFAM" id="SSF53335">
    <property type="entry name" value="S-adenosyl-L-methionine-dependent methyltransferases"/>
    <property type="match status" value="1"/>
</dbReference>
<feature type="domain" description="Methyltransferase FkbM" evidence="2">
    <location>
        <begin position="90"/>
        <end position="271"/>
    </location>
</feature>
<dbReference type="InterPro" id="IPR029063">
    <property type="entry name" value="SAM-dependent_MTases_sf"/>
</dbReference>
<dbReference type="Pfam" id="PF05050">
    <property type="entry name" value="Methyltransf_21"/>
    <property type="match status" value="1"/>
</dbReference>
<evidence type="ECO:0000313" key="4">
    <source>
        <dbReference type="Proteomes" id="UP001141259"/>
    </source>
</evidence>
<dbReference type="EMBL" id="JANYMP010000005">
    <property type="protein sequence ID" value="MCS7477646.1"/>
    <property type="molecule type" value="Genomic_DNA"/>
</dbReference>
<dbReference type="InterPro" id="IPR006342">
    <property type="entry name" value="FkbM_mtfrase"/>
</dbReference>
<proteinExistence type="predicted"/>
<feature type="compositionally biased region" description="Basic and acidic residues" evidence="1">
    <location>
        <begin position="1"/>
        <end position="12"/>
    </location>
</feature>
<keyword evidence="4" id="KW-1185">Reference proteome</keyword>
<gene>
    <name evidence="3" type="ORF">NZH93_12340</name>
</gene>